<keyword evidence="1" id="KW-0479">Metal-binding</keyword>
<evidence type="ECO:0000256" key="1">
    <source>
        <dbReference type="RuleBase" id="RU003682"/>
    </source>
</evidence>
<reference evidence="3 4" key="1">
    <citation type="journal article" date="2020" name="ISME J.">
        <title>Uncovering the hidden diversity of litter-decomposition mechanisms in mushroom-forming fungi.</title>
        <authorList>
            <person name="Floudas D."/>
            <person name="Bentzer J."/>
            <person name="Ahren D."/>
            <person name="Johansson T."/>
            <person name="Persson P."/>
            <person name="Tunlid A."/>
        </authorList>
    </citation>
    <scope>NUCLEOTIDE SEQUENCE [LARGE SCALE GENOMIC DNA]</scope>
    <source>
        <strain evidence="3 4">CBS 661.87</strain>
    </source>
</reference>
<name>A0A8H5HJ83_9AGAR</name>
<dbReference type="InterPro" id="IPR026992">
    <property type="entry name" value="DIOX_N"/>
</dbReference>
<feature type="domain" description="Fe2OG dioxygenase" evidence="2">
    <location>
        <begin position="210"/>
        <end position="318"/>
    </location>
</feature>
<dbReference type="GO" id="GO:0016491">
    <property type="term" value="F:oxidoreductase activity"/>
    <property type="evidence" value="ECO:0007669"/>
    <property type="project" value="UniProtKB-KW"/>
</dbReference>
<dbReference type="Gene3D" id="2.60.120.330">
    <property type="entry name" value="B-lactam Antibiotic, Isopenicillin N Synthase, Chain"/>
    <property type="match status" value="1"/>
</dbReference>
<evidence type="ECO:0000259" key="2">
    <source>
        <dbReference type="PROSITE" id="PS51471"/>
    </source>
</evidence>
<evidence type="ECO:0000313" key="4">
    <source>
        <dbReference type="Proteomes" id="UP000565441"/>
    </source>
</evidence>
<dbReference type="AlphaFoldDB" id="A0A8H5HJ83"/>
<keyword evidence="1" id="KW-0560">Oxidoreductase</keyword>
<organism evidence="3 4">
    <name type="scientific">Tricholomella constricta</name>
    <dbReference type="NCBI Taxonomy" id="117010"/>
    <lineage>
        <taxon>Eukaryota</taxon>
        <taxon>Fungi</taxon>
        <taxon>Dikarya</taxon>
        <taxon>Basidiomycota</taxon>
        <taxon>Agaricomycotina</taxon>
        <taxon>Agaricomycetes</taxon>
        <taxon>Agaricomycetidae</taxon>
        <taxon>Agaricales</taxon>
        <taxon>Tricholomatineae</taxon>
        <taxon>Lyophyllaceae</taxon>
        <taxon>Tricholomella</taxon>
    </lineage>
</organism>
<gene>
    <name evidence="3" type="ORF">D9615_003473</name>
</gene>
<dbReference type="InterPro" id="IPR050231">
    <property type="entry name" value="Iron_ascorbate_oxido_reductase"/>
</dbReference>
<dbReference type="SUPFAM" id="SSF51197">
    <property type="entry name" value="Clavaminate synthase-like"/>
    <property type="match status" value="1"/>
</dbReference>
<proteinExistence type="inferred from homology"/>
<dbReference type="PANTHER" id="PTHR47990">
    <property type="entry name" value="2-OXOGLUTARATE (2OG) AND FE(II)-DEPENDENT OXYGENASE SUPERFAMILY PROTEIN-RELATED"/>
    <property type="match status" value="1"/>
</dbReference>
<sequence length="388" mass="44209">MRTVAEVGSQPTFTTIARASCPAWKYPKLPIMYQLARPQQISNGLVEYADLPVIDLSKAFSPESRAALAIQVRDAMTEHGFFYVINHGYTTSQSERIFDIADIPFEHVAPEEKQIYAGTMKDTGSYQGYKLRQYWHIDGGVHDQVENYNINRDTTKRGHPQALRPFLPEIAEFARHNHFNVLHPILRLLALGLELPEDTLVDCHGYAAVSETYVRFMKYYPRSEEEEAKTKNVWLKGHTDFGTITILYSQPVAALQILTPQGSWKWVKHIENALIINAGDAMEFLSGGLYRATIHRVVQPPEDQQQDTRLGVFYFCMSDDDTRLVPFVDSPLLQRVGITRRFEDDAAPTMEQWRKGRTAVYGRSELKPSSEEGVEEEVIGGVVVRHYN</sequence>
<keyword evidence="1" id="KW-0408">Iron</keyword>
<dbReference type="OrthoDB" id="406156at2759"/>
<dbReference type="PROSITE" id="PS51471">
    <property type="entry name" value="FE2OG_OXY"/>
    <property type="match status" value="1"/>
</dbReference>
<dbReference type="InterPro" id="IPR005123">
    <property type="entry name" value="Oxoglu/Fe-dep_dioxygenase_dom"/>
</dbReference>
<dbReference type="PRINTS" id="PR00682">
    <property type="entry name" value="IPNSYNTHASE"/>
</dbReference>
<accession>A0A8H5HJ83</accession>
<dbReference type="InterPro" id="IPR027443">
    <property type="entry name" value="IPNS-like_sf"/>
</dbReference>
<evidence type="ECO:0000313" key="3">
    <source>
        <dbReference type="EMBL" id="KAF5384229.1"/>
    </source>
</evidence>
<dbReference type="EMBL" id="JAACJP010000005">
    <property type="protein sequence ID" value="KAF5384229.1"/>
    <property type="molecule type" value="Genomic_DNA"/>
</dbReference>
<comment type="caution">
    <text evidence="3">The sequence shown here is derived from an EMBL/GenBank/DDBJ whole genome shotgun (WGS) entry which is preliminary data.</text>
</comment>
<dbReference type="InterPro" id="IPR044861">
    <property type="entry name" value="IPNS-like_FE2OG_OXY"/>
</dbReference>
<dbReference type="Pfam" id="PF03171">
    <property type="entry name" value="2OG-FeII_Oxy"/>
    <property type="match status" value="1"/>
</dbReference>
<dbReference type="Proteomes" id="UP000565441">
    <property type="component" value="Unassembled WGS sequence"/>
</dbReference>
<dbReference type="GO" id="GO:0046872">
    <property type="term" value="F:metal ion binding"/>
    <property type="evidence" value="ECO:0007669"/>
    <property type="project" value="UniProtKB-KW"/>
</dbReference>
<keyword evidence="4" id="KW-1185">Reference proteome</keyword>
<comment type="similarity">
    <text evidence="1">Belongs to the iron/ascorbate-dependent oxidoreductase family.</text>
</comment>
<protein>
    <recommendedName>
        <fullName evidence="2">Fe2OG dioxygenase domain-containing protein</fullName>
    </recommendedName>
</protein>
<dbReference type="Pfam" id="PF14226">
    <property type="entry name" value="DIOX_N"/>
    <property type="match status" value="1"/>
</dbReference>